<reference evidence="2" key="1">
    <citation type="journal article" date="2010" name="Nat. Biotechnol.">
        <title>Draft genome sequence of the oilseed species Ricinus communis.</title>
        <authorList>
            <person name="Chan A.P."/>
            <person name="Crabtree J."/>
            <person name="Zhao Q."/>
            <person name="Lorenzi H."/>
            <person name="Orvis J."/>
            <person name="Puiu D."/>
            <person name="Melake-Berhan A."/>
            <person name="Jones K.M."/>
            <person name="Redman J."/>
            <person name="Chen G."/>
            <person name="Cahoon E.B."/>
            <person name="Gedil M."/>
            <person name="Stanke M."/>
            <person name="Haas B.J."/>
            <person name="Wortman J.R."/>
            <person name="Fraser-Liggett C.M."/>
            <person name="Ravel J."/>
            <person name="Rabinowicz P.D."/>
        </authorList>
    </citation>
    <scope>NUCLEOTIDE SEQUENCE [LARGE SCALE GENOMIC DNA]</scope>
    <source>
        <strain evidence="2">cv. Hale</strain>
    </source>
</reference>
<name>B9RRI8_RICCO</name>
<dbReference type="EMBL" id="EQ973804">
    <property type="protein sequence ID" value="EEF46041.1"/>
    <property type="molecule type" value="Genomic_DNA"/>
</dbReference>
<proteinExistence type="predicted"/>
<keyword evidence="2" id="KW-1185">Reference proteome</keyword>
<sequence>MEEASKNHHGYNFIRVRGTHHLKGFCATYSLDGIFLMETKNVSKKVKKILKVCGFSNIITSDLVGRANGITLDKLGGSSHGRRKIQELQNFTSELKVFILGLSINSPGIIEGRGMITFK</sequence>
<dbReference type="Proteomes" id="UP000008311">
    <property type="component" value="Unassembled WGS sequence"/>
</dbReference>
<accession>B9RRI8</accession>
<evidence type="ECO:0000313" key="2">
    <source>
        <dbReference type="Proteomes" id="UP000008311"/>
    </source>
</evidence>
<evidence type="ECO:0000313" key="1">
    <source>
        <dbReference type="EMBL" id="EEF46041.1"/>
    </source>
</evidence>
<dbReference type="AlphaFoldDB" id="B9RRI8"/>
<dbReference type="InParanoid" id="B9RRI8"/>
<organism evidence="1 2">
    <name type="scientific">Ricinus communis</name>
    <name type="common">Castor bean</name>
    <dbReference type="NCBI Taxonomy" id="3988"/>
    <lineage>
        <taxon>Eukaryota</taxon>
        <taxon>Viridiplantae</taxon>
        <taxon>Streptophyta</taxon>
        <taxon>Embryophyta</taxon>
        <taxon>Tracheophyta</taxon>
        <taxon>Spermatophyta</taxon>
        <taxon>Magnoliopsida</taxon>
        <taxon>eudicotyledons</taxon>
        <taxon>Gunneridae</taxon>
        <taxon>Pentapetalae</taxon>
        <taxon>rosids</taxon>
        <taxon>fabids</taxon>
        <taxon>Malpighiales</taxon>
        <taxon>Euphorbiaceae</taxon>
        <taxon>Acalyphoideae</taxon>
        <taxon>Acalypheae</taxon>
        <taxon>Ricinus</taxon>
    </lineage>
</organism>
<protein>
    <submittedName>
        <fullName evidence="1">Uncharacterized protein</fullName>
    </submittedName>
</protein>
<gene>
    <name evidence="1" type="ORF">RCOM_1403140</name>
</gene>